<dbReference type="InterPro" id="IPR003481">
    <property type="entry name" value="FliD_N"/>
</dbReference>
<keyword evidence="8" id="KW-0282">Flagellum</keyword>
<evidence type="ECO:0000256" key="5">
    <source>
        <dbReference type="RuleBase" id="RU362066"/>
    </source>
</evidence>
<evidence type="ECO:0000256" key="4">
    <source>
        <dbReference type="ARBA" id="ARBA00023143"/>
    </source>
</evidence>
<evidence type="ECO:0000256" key="3">
    <source>
        <dbReference type="ARBA" id="ARBA00023054"/>
    </source>
</evidence>
<accession>A0A3N1XZ40</accession>
<evidence type="ECO:0000259" key="7">
    <source>
        <dbReference type="Pfam" id="PF07195"/>
    </source>
</evidence>
<keyword evidence="8" id="KW-0966">Cell projection</keyword>
<evidence type="ECO:0000256" key="1">
    <source>
        <dbReference type="ARBA" id="ARBA00009764"/>
    </source>
</evidence>
<dbReference type="Proteomes" id="UP000273083">
    <property type="component" value="Unassembled WGS sequence"/>
</dbReference>
<dbReference type="InterPro" id="IPR040026">
    <property type="entry name" value="FliD"/>
</dbReference>
<dbReference type="PANTHER" id="PTHR30288">
    <property type="entry name" value="FLAGELLAR CAP/ASSEMBLY PROTEIN FLID"/>
    <property type="match status" value="1"/>
</dbReference>
<dbReference type="EMBL" id="RJVG01000001">
    <property type="protein sequence ID" value="ROR31548.1"/>
    <property type="molecule type" value="Genomic_DNA"/>
</dbReference>
<dbReference type="InterPro" id="IPR010809">
    <property type="entry name" value="FliD_C"/>
</dbReference>
<evidence type="ECO:0000313" key="9">
    <source>
        <dbReference type="Proteomes" id="UP000273083"/>
    </source>
</evidence>
<proteinExistence type="inferred from homology"/>
<dbReference type="PANTHER" id="PTHR30288:SF0">
    <property type="entry name" value="FLAGELLAR HOOK-ASSOCIATED PROTEIN 2"/>
    <property type="match status" value="1"/>
</dbReference>
<feature type="domain" description="Flagellar hook-associated protein 2 C-terminal" evidence="7">
    <location>
        <begin position="484"/>
        <end position="744"/>
    </location>
</feature>
<dbReference type="Pfam" id="PF02465">
    <property type="entry name" value="FliD_N"/>
    <property type="match status" value="1"/>
</dbReference>
<dbReference type="RefSeq" id="WP_123607645.1">
    <property type="nucleotide sequence ID" value="NZ_RJVG01000001.1"/>
</dbReference>
<dbReference type="AlphaFoldDB" id="A0A3N1XZ40"/>
<sequence length="757" mass="83107">MAIRLAGLVSGMDTDSIVKSLMDAHKLKYKKTTDKKELLTWKQEKWKDLNAKLYKLYQEDISKMRLQSSYLTKKVTSSNENLVTVTGSTSAPEGSHNLTIDQLASSQYVTGGVLGSSVTTSTKLKDLGMTSTSGNNSVITITNGDKSRELIVTDNTTLGDFLNACKETGLNASYDTAQKRIFISSKASGLDNKFSITTGEISSNASISLNTIKSYVNYSGLTATEQGKVYDAIQLLEGKSAAEIDDLYTKAENGTKSTDPAEQKAIDAVTTLRDLVIKKAEKDVKASSTQQVKEEIKNTLISSYGDPDAATLSTLESQVQAEIDAGRLPADTDVTGTAKEWHKKNQAVLDDIKAQVASKIDDGKLTVPEDKTREEYINETAQTSYDKLTQANKTTLFDNLVAKKLATEESQTKIQDTYDNNIESYKNGLLTGSEGLVAQMKIYAQNSTIINDSSANNLSKLKLGEIDGSAVTAATTDDMTVVEAADSKITLDGAELTGSSNVITANGLTITLKGKTQGETISLSVNKNTQEIYDMVKNFVKNYNAILKEMNTLYNAASTRGYDPLSDDERESMTDDQIEKWETKIKDSILRRDSTLGTVRDAMRSSLQTSVEVDGKKYSLASYGIQTSTIYTENGLLHIFGDKEDATYSDREDKLMKAIEEDPDTVMQVLSGISKNLYDTMAEKMSAIPNLRSALTFYNDKEMDKLQTQYKERMSKDEKKLKALEDKYYKQFSAMETAMAKLQKQQSALSGLLGNTN</sequence>
<comment type="similarity">
    <text evidence="1 5">Belongs to the FliD family.</text>
</comment>
<evidence type="ECO:0000313" key="8">
    <source>
        <dbReference type="EMBL" id="ROR31548.1"/>
    </source>
</evidence>
<comment type="caution">
    <text evidence="8">The sequence shown here is derived from an EMBL/GenBank/DDBJ whole genome shotgun (WGS) entry which is preliminary data.</text>
</comment>
<comment type="function">
    <text evidence="5">Required for morphogenesis and for the elongation of the flagellar filament by facilitating polymerization of the flagellin monomers at the tip of growing filament. Forms a capping structure, which prevents flagellin subunits (transported through the central channel of the flagellum) from leaking out without polymerization at the distal end.</text>
</comment>
<evidence type="ECO:0000259" key="6">
    <source>
        <dbReference type="Pfam" id="PF02465"/>
    </source>
</evidence>
<organism evidence="8 9">
    <name type="scientific">Mobilisporobacter senegalensis</name>
    <dbReference type="NCBI Taxonomy" id="1329262"/>
    <lineage>
        <taxon>Bacteria</taxon>
        <taxon>Bacillati</taxon>
        <taxon>Bacillota</taxon>
        <taxon>Clostridia</taxon>
        <taxon>Lachnospirales</taxon>
        <taxon>Lachnospiraceae</taxon>
        <taxon>Mobilisporobacter</taxon>
    </lineage>
</organism>
<comment type="subcellular location">
    <subcellularLocation>
        <location evidence="5">Secreted</location>
    </subcellularLocation>
    <subcellularLocation>
        <location evidence="5">Bacterial flagellum</location>
    </subcellularLocation>
</comment>
<keyword evidence="3" id="KW-0175">Coiled coil</keyword>
<protein>
    <recommendedName>
        <fullName evidence="5">Flagellar hook-associated protein 2</fullName>
        <shortName evidence="5">HAP2</shortName>
    </recommendedName>
    <alternativeName>
        <fullName evidence="5">Flagellar cap protein</fullName>
    </alternativeName>
</protein>
<keyword evidence="5" id="KW-0964">Secreted</keyword>
<reference evidence="8 9" key="1">
    <citation type="submission" date="2018-11" db="EMBL/GenBank/DDBJ databases">
        <title>Genomic Encyclopedia of Type Strains, Phase IV (KMG-IV): sequencing the most valuable type-strain genomes for metagenomic binning, comparative biology and taxonomic classification.</title>
        <authorList>
            <person name="Goeker M."/>
        </authorList>
    </citation>
    <scope>NUCLEOTIDE SEQUENCE [LARGE SCALE GENOMIC DNA]</scope>
    <source>
        <strain evidence="8 9">DSM 26537</strain>
    </source>
</reference>
<dbReference type="OrthoDB" id="9776025at2"/>
<dbReference type="Pfam" id="PF07195">
    <property type="entry name" value="FliD_C"/>
    <property type="match status" value="1"/>
</dbReference>
<comment type="subunit">
    <text evidence="2 5">Homopentamer.</text>
</comment>
<gene>
    <name evidence="8" type="ORF">EDD66_101165</name>
</gene>
<dbReference type="GO" id="GO:0009421">
    <property type="term" value="C:bacterial-type flagellum filament cap"/>
    <property type="evidence" value="ECO:0007669"/>
    <property type="project" value="InterPro"/>
</dbReference>
<dbReference type="GO" id="GO:0071973">
    <property type="term" value="P:bacterial-type flagellum-dependent cell motility"/>
    <property type="evidence" value="ECO:0007669"/>
    <property type="project" value="TreeGrafter"/>
</dbReference>
<dbReference type="GO" id="GO:0009424">
    <property type="term" value="C:bacterial-type flagellum hook"/>
    <property type="evidence" value="ECO:0007669"/>
    <property type="project" value="UniProtKB-UniRule"/>
</dbReference>
<evidence type="ECO:0000256" key="2">
    <source>
        <dbReference type="ARBA" id="ARBA00011255"/>
    </source>
</evidence>
<dbReference type="GO" id="GO:0007155">
    <property type="term" value="P:cell adhesion"/>
    <property type="evidence" value="ECO:0007669"/>
    <property type="project" value="InterPro"/>
</dbReference>
<feature type="domain" description="Flagellar hook-associated protein 2 N-terminal" evidence="6">
    <location>
        <begin position="10"/>
        <end position="107"/>
    </location>
</feature>
<keyword evidence="8" id="KW-0969">Cilium</keyword>
<dbReference type="GO" id="GO:0005576">
    <property type="term" value="C:extracellular region"/>
    <property type="evidence" value="ECO:0007669"/>
    <property type="project" value="UniProtKB-SubCell"/>
</dbReference>
<keyword evidence="9" id="KW-1185">Reference proteome</keyword>
<keyword evidence="4 5" id="KW-0975">Bacterial flagellum</keyword>
<name>A0A3N1XZ40_9FIRM</name>